<dbReference type="Pfam" id="PF00015">
    <property type="entry name" value="MCPsignal"/>
    <property type="match status" value="1"/>
</dbReference>
<evidence type="ECO:0000256" key="2">
    <source>
        <dbReference type="PROSITE-ProRule" id="PRU00284"/>
    </source>
</evidence>
<dbReference type="GO" id="GO:0016020">
    <property type="term" value="C:membrane"/>
    <property type="evidence" value="ECO:0007669"/>
    <property type="project" value="InterPro"/>
</dbReference>
<dbReference type="EMBL" id="CP064781">
    <property type="protein sequence ID" value="QRJ63388.1"/>
    <property type="molecule type" value="Genomic_DNA"/>
</dbReference>
<keyword evidence="3" id="KW-0472">Membrane</keyword>
<dbReference type="Gene3D" id="1.10.287.950">
    <property type="entry name" value="Methyl-accepting chemotaxis protein"/>
    <property type="match status" value="1"/>
</dbReference>
<keyword evidence="6" id="KW-1185">Reference proteome</keyword>
<dbReference type="KEGG" id="ares:IWH25_16840"/>
<protein>
    <submittedName>
        <fullName evidence="5">Methyl-accepting chemotaxis protein</fullName>
    </submittedName>
</protein>
<feature type="transmembrane region" description="Helical" evidence="3">
    <location>
        <begin position="27"/>
        <end position="47"/>
    </location>
</feature>
<proteinExistence type="predicted"/>
<dbReference type="RefSeq" id="WP_238998942.1">
    <property type="nucleotide sequence ID" value="NZ_CP064781.1"/>
</dbReference>
<dbReference type="SMART" id="SM00283">
    <property type="entry name" value="MA"/>
    <property type="match status" value="1"/>
</dbReference>
<dbReference type="GO" id="GO:0007165">
    <property type="term" value="P:signal transduction"/>
    <property type="evidence" value="ECO:0007669"/>
    <property type="project" value="UniProtKB-KW"/>
</dbReference>
<feature type="transmembrane region" description="Helical" evidence="3">
    <location>
        <begin position="53"/>
        <end position="72"/>
    </location>
</feature>
<dbReference type="PANTHER" id="PTHR32089:SF112">
    <property type="entry name" value="LYSOZYME-LIKE PROTEIN-RELATED"/>
    <property type="match status" value="1"/>
</dbReference>
<keyword evidence="1 2" id="KW-0807">Transducer</keyword>
<feature type="transmembrane region" description="Helical" evidence="3">
    <location>
        <begin position="84"/>
        <end position="111"/>
    </location>
</feature>
<dbReference type="AlphaFoldDB" id="A0A974PXM1"/>
<dbReference type="PROSITE" id="PS50111">
    <property type="entry name" value="CHEMOTAXIS_TRANSDUC_2"/>
    <property type="match status" value="1"/>
</dbReference>
<evidence type="ECO:0000256" key="3">
    <source>
        <dbReference type="SAM" id="Phobius"/>
    </source>
</evidence>
<accession>A0A974PXM1</accession>
<name>A0A974PXM1_9RHOO</name>
<dbReference type="Proteomes" id="UP000663444">
    <property type="component" value="Chromosome"/>
</dbReference>
<keyword evidence="3" id="KW-1133">Transmembrane helix</keyword>
<dbReference type="InterPro" id="IPR004089">
    <property type="entry name" value="MCPsignal_dom"/>
</dbReference>
<dbReference type="SUPFAM" id="SSF58104">
    <property type="entry name" value="Methyl-accepting chemotaxis protein (MCP) signaling domain"/>
    <property type="match status" value="1"/>
</dbReference>
<evidence type="ECO:0000259" key="4">
    <source>
        <dbReference type="PROSITE" id="PS50111"/>
    </source>
</evidence>
<feature type="domain" description="Methyl-accepting transducer" evidence="4">
    <location>
        <begin position="218"/>
        <end position="454"/>
    </location>
</feature>
<keyword evidence="3" id="KW-0812">Transmembrane</keyword>
<reference evidence="5" key="1">
    <citation type="submission" date="2020-11" db="EMBL/GenBank/DDBJ databases">
        <title>Azospira restricta DSM 18626 genome sequence.</title>
        <authorList>
            <person name="Moe W.M."/>
        </authorList>
    </citation>
    <scope>NUCLEOTIDE SEQUENCE</scope>
    <source>
        <strain evidence="5">DSM 18626</strain>
    </source>
</reference>
<sequence length="492" mass="50797">MALNRFTTWWLPAAAHRSPALLVRARTVVSVALLAGLVAPLFAVSYFRIGHPAMGIGILIGSAGILLGPVLLKATGSLRLAAEFVAASMFGMVVWMVYVNGGILSTSIVWFASVPLAATFISGGVSGGFWSAATLAACAGFLLAEKWGIALPPSPIPAAEHAGLQAKSLAGLTVVVTALALAFERGKNHGFVRLEEARQEAETASRAVADMLKQVSASIAATASESTGITQSAALIADTMQRQRDRATAMADSARDMIDEAERYAAESLHAADVAKAAGAQAASGGTVMDQAVARLDEADGVIQNAAGRLAELGKRSAEVTSIVQLIREIADQTNLLALNAAIEAARAGEQGRGFAVVADEVRKLAERTQNSTQDIEAKIRLIVEGTGAAIEAMSEGSTHMQAGRAGAGEAQQRMSGIIDEAHRLAGLLQSVSSAGQAQRAGFAALASDMTELGDSTRSLSAETDTIAGAIRRLDALMINLGQAAQRCESAA</sequence>
<gene>
    <name evidence="5" type="ORF">IWH25_16840</name>
</gene>
<feature type="transmembrane region" description="Helical" evidence="3">
    <location>
        <begin position="117"/>
        <end position="143"/>
    </location>
</feature>
<evidence type="ECO:0000313" key="5">
    <source>
        <dbReference type="EMBL" id="QRJ63388.1"/>
    </source>
</evidence>
<dbReference type="PANTHER" id="PTHR32089">
    <property type="entry name" value="METHYL-ACCEPTING CHEMOTAXIS PROTEIN MCPB"/>
    <property type="match status" value="1"/>
</dbReference>
<evidence type="ECO:0000256" key="1">
    <source>
        <dbReference type="ARBA" id="ARBA00023224"/>
    </source>
</evidence>
<organism evidence="5 6">
    <name type="scientific">Azospira restricta</name>
    <dbReference type="NCBI Taxonomy" id="404405"/>
    <lineage>
        <taxon>Bacteria</taxon>
        <taxon>Pseudomonadati</taxon>
        <taxon>Pseudomonadota</taxon>
        <taxon>Betaproteobacteria</taxon>
        <taxon>Rhodocyclales</taxon>
        <taxon>Rhodocyclaceae</taxon>
        <taxon>Azospira</taxon>
    </lineage>
</organism>
<evidence type="ECO:0000313" key="6">
    <source>
        <dbReference type="Proteomes" id="UP000663444"/>
    </source>
</evidence>